<dbReference type="EMBL" id="FOKU01000003">
    <property type="protein sequence ID" value="SFB85930.1"/>
    <property type="molecule type" value="Genomic_DNA"/>
</dbReference>
<dbReference type="PANTHER" id="PTHR42752">
    <property type="entry name" value="IMIDAZOLONEPROPIONASE"/>
    <property type="match status" value="1"/>
</dbReference>
<evidence type="ECO:0000313" key="11">
    <source>
        <dbReference type="EMBL" id="SHK52661.1"/>
    </source>
</evidence>
<evidence type="ECO:0000256" key="5">
    <source>
        <dbReference type="ARBA" id="ARBA00022808"/>
    </source>
</evidence>
<dbReference type="Gene3D" id="2.30.40.10">
    <property type="entry name" value="Urease, subunit C, domain 1"/>
    <property type="match status" value="1"/>
</dbReference>
<reference evidence="11 12" key="1">
    <citation type="submission" date="2016-11" db="EMBL/GenBank/DDBJ databases">
        <authorList>
            <person name="Varghese N."/>
            <person name="Submissions S."/>
        </authorList>
    </citation>
    <scope>NUCLEOTIDE SEQUENCE [LARGE SCALE GENOMIC DNA]</scope>
    <source>
        <strain evidence="11 12">CGMCC 1.12174</strain>
        <strain evidence="10 13">DSM 26351</strain>
    </source>
</reference>
<evidence type="ECO:0000256" key="1">
    <source>
        <dbReference type="ARBA" id="ARBA00005023"/>
    </source>
</evidence>
<dbReference type="SUPFAM" id="SSF51556">
    <property type="entry name" value="Metallo-dependent hydrolases"/>
    <property type="match status" value="1"/>
</dbReference>
<evidence type="ECO:0000256" key="4">
    <source>
        <dbReference type="ARBA" id="ARBA00022801"/>
    </source>
</evidence>
<keyword evidence="13" id="KW-1185">Reference proteome</keyword>
<dbReference type="NCBIfam" id="TIGR01224">
    <property type="entry name" value="hutI"/>
    <property type="match status" value="1"/>
</dbReference>
<keyword evidence="4" id="KW-0378">Hydrolase</keyword>
<accession>A0A1M6T6N3</accession>
<dbReference type="STRING" id="1055723.SAMN05216293_1247"/>
<evidence type="ECO:0000256" key="7">
    <source>
        <dbReference type="ARBA" id="ARBA00023004"/>
    </source>
</evidence>
<evidence type="ECO:0000313" key="10">
    <source>
        <dbReference type="EMBL" id="SFB85930.1"/>
    </source>
</evidence>
<dbReference type="PANTHER" id="PTHR42752:SF1">
    <property type="entry name" value="IMIDAZOLONEPROPIONASE-RELATED"/>
    <property type="match status" value="1"/>
</dbReference>
<dbReference type="GO" id="GO:0019556">
    <property type="term" value="P:L-histidine catabolic process to glutamate and formamide"/>
    <property type="evidence" value="ECO:0007669"/>
    <property type="project" value="UniProtKB-UniRule"/>
</dbReference>
<dbReference type="InterPro" id="IPR005920">
    <property type="entry name" value="HutI"/>
</dbReference>
<evidence type="ECO:0000256" key="3">
    <source>
        <dbReference type="ARBA" id="ARBA00022723"/>
    </source>
</evidence>
<evidence type="ECO:0000256" key="2">
    <source>
        <dbReference type="ARBA" id="ARBA00012864"/>
    </source>
</evidence>
<evidence type="ECO:0000313" key="13">
    <source>
        <dbReference type="Proteomes" id="UP000198940"/>
    </source>
</evidence>
<gene>
    <name evidence="10" type="ORF">SAMN04487891_10386</name>
    <name evidence="11" type="ORF">SAMN05216293_1247</name>
</gene>
<dbReference type="InterPro" id="IPR011059">
    <property type="entry name" value="Metal-dep_hydrolase_composite"/>
</dbReference>
<sequence>MHHILMNLKLTNMKPLLIGPFSQLLPMTGLPLKGALKDEQLLLIENGGIVVSEGKIVAIGIFEDLKSNESDIHHIEGKTVCLPGFVDSHTHICFAGNRARDYAFRNAGKSYLEIAKAGGGIWDTVTQTRKASREELVAGIVSRSKAHLRNGITTIEVKSGYGLSVDEELKMLRAIKQANEKVAATLVPTCLAAHMKPKDWNHQTEYLEEISTTLFPILKSENLGHRIDAFVEESAFSPEGIKPYFQKAKAMGFDITVHADQFTTGGSKVAVEFGAVSADHLEASTEKEIQLLTKSDTIATALPGASLGLGCAYTPARRILDAGGALSIASDHNPGSAPMGDLLTQASILGTFEKLSNTEVLSGITFRAAAALRMVDRGKLETGTWADFVVFPTDNYQEITYHQGQMKPSEVWKKGEPIHQND</sequence>
<dbReference type="Gene3D" id="3.20.20.140">
    <property type="entry name" value="Metal-dependent hydrolases"/>
    <property type="match status" value="1"/>
</dbReference>
<protein>
    <recommendedName>
        <fullName evidence="2 8">Imidazolonepropionase</fullName>
        <ecNumber evidence="2 8">3.5.2.7</ecNumber>
    </recommendedName>
</protein>
<evidence type="ECO:0000256" key="6">
    <source>
        <dbReference type="ARBA" id="ARBA00022833"/>
    </source>
</evidence>
<dbReference type="GO" id="GO:0005737">
    <property type="term" value="C:cytoplasm"/>
    <property type="evidence" value="ECO:0007669"/>
    <property type="project" value="UniProtKB-UniRule"/>
</dbReference>
<feature type="domain" description="Amidohydrolase-related" evidence="9">
    <location>
        <begin position="82"/>
        <end position="416"/>
    </location>
</feature>
<organism evidence="11 12">
    <name type="scientific">Flagellimonas taeanensis</name>
    <dbReference type="NCBI Taxonomy" id="1005926"/>
    <lineage>
        <taxon>Bacteria</taxon>
        <taxon>Pseudomonadati</taxon>
        <taxon>Bacteroidota</taxon>
        <taxon>Flavobacteriia</taxon>
        <taxon>Flavobacteriales</taxon>
        <taxon>Flavobacteriaceae</taxon>
        <taxon>Flagellimonas</taxon>
    </lineage>
</organism>
<proteinExistence type="predicted"/>
<comment type="caution">
    <text evidence="11">The sequence shown here is derived from an EMBL/GenBank/DDBJ whole genome shotgun (WGS) entry which is preliminary data.</text>
</comment>
<keyword evidence="5" id="KW-0369">Histidine metabolism</keyword>
<keyword evidence="3" id="KW-0479">Metal-binding</keyword>
<dbReference type="EMBL" id="FRAT01000003">
    <property type="protein sequence ID" value="SHK52661.1"/>
    <property type="molecule type" value="Genomic_DNA"/>
</dbReference>
<comment type="pathway">
    <text evidence="1">Amino-acid degradation.</text>
</comment>
<dbReference type="InterPro" id="IPR032466">
    <property type="entry name" value="Metal_Hydrolase"/>
</dbReference>
<keyword evidence="6" id="KW-0862">Zinc</keyword>
<dbReference type="GO" id="GO:0046872">
    <property type="term" value="F:metal ion binding"/>
    <property type="evidence" value="ECO:0007669"/>
    <property type="project" value="UniProtKB-KW"/>
</dbReference>
<evidence type="ECO:0000259" key="9">
    <source>
        <dbReference type="Pfam" id="PF01979"/>
    </source>
</evidence>
<dbReference type="EC" id="3.5.2.7" evidence="2 8"/>
<evidence type="ECO:0000313" key="12">
    <source>
        <dbReference type="Proteomes" id="UP000184031"/>
    </source>
</evidence>
<dbReference type="GO" id="GO:0050480">
    <property type="term" value="F:imidazolonepropionase activity"/>
    <property type="evidence" value="ECO:0007669"/>
    <property type="project" value="UniProtKB-UniRule"/>
</dbReference>
<dbReference type="Proteomes" id="UP000198940">
    <property type="component" value="Unassembled WGS sequence"/>
</dbReference>
<keyword evidence="7" id="KW-0408">Iron</keyword>
<dbReference type="AlphaFoldDB" id="A0A1M6T6N3"/>
<dbReference type="InterPro" id="IPR006680">
    <property type="entry name" value="Amidohydro-rel"/>
</dbReference>
<dbReference type="Pfam" id="PF01979">
    <property type="entry name" value="Amidohydro_1"/>
    <property type="match status" value="1"/>
</dbReference>
<dbReference type="SUPFAM" id="SSF51338">
    <property type="entry name" value="Composite domain of metallo-dependent hydrolases"/>
    <property type="match status" value="2"/>
</dbReference>
<evidence type="ECO:0000256" key="8">
    <source>
        <dbReference type="NCBIfam" id="TIGR01224"/>
    </source>
</evidence>
<dbReference type="Proteomes" id="UP000184031">
    <property type="component" value="Unassembled WGS sequence"/>
</dbReference>
<name>A0A1M6T6N3_9FLAO</name>